<dbReference type="PANTHER" id="PTHR31942:SF117">
    <property type="entry name" value="MLO-LIKE PROTEIN"/>
    <property type="match status" value="1"/>
</dbReference>
<feature type="transmembrane region" description="Helical" evidence="10">
    <location>
        <begin position="152"/>
        <end position="174"/>
    </location>
</feature>
<comment type="subcellular location">
    <subcellularLocation>
        <location evidence="1 8">Membrane</location>
        <topology evidence="1 8">Multi-pass membrane protein</topology>
    </subcellularLocation>
</comment>
<dbReference type="AlphaFoldDB" id="A0A2K1ZQ82"/>
<evidence type="ECO:0000256" key="7">
    <source>
        <dbReference type="ARBA" id="ARBA00023265"/>
    </source>
</evidence>
<keyword evidence="8" id="KW-0112">Calmodulin-binding</keyword>
<proteinExistence type="inferred from homology"/>
<evidence type="ECO:0000256" key="1">
    <source>
        <dbReference type="ARBA" id="ARBA00004141"/>
    </source>
</evidence>
<evidence type="ECO:0000256" key="10">
    <source>
        <dbReference type="SAM" id="Phobius"/>
    </source>
</evidence>
<keyword evidence="3 8" id="KW-0812">Transmembrane</keyword>
<comment type="similarity">
    <text evidence="2 8">Belongs to the MLO family.</text>
</comment>
<dbReference type="GO" id="GO:0005516">
    <property type="term" value="F:calmodulin binding"/>
    <property type="evidence" value="ECO:0007669"/>
    <property type="project" value="UniProtKB-KW"/>
</dbReference>
<feature type="compositionally biased region" description="Polar residues" evidence="9">
    <location>
        <begin position="453"/>
        <end position="474"/>
    </location>
</feature>
<dbReference type="InterPro" id="IPR004326">
    <property type="entry name" value="Mlo"/>
</dbReference>
<evidence type="ECO:0000256" key="3">
    <source>
        <dbReference type="ARBA" id="ARBA00022692"/>
    </source>
</evidence>
<keyword evidence="5 8" id="KW-1133">Transmembrane helix</keyword>
<evidence type="ECO:0000256" key="9">
    <source>
        <dbReference type="SAM" id="MobiDB-lite"/>
    </source>
</evidence>
<feature type="region of interest" description="Disordered" evidence="9">
    <location>
        <begin position="515"/>
        <end position="546"/>
    </location>
</feature>
<evidence type="ECO:0000256" key="8">
    <source>
        <dbReference type="RuleBase" id="RU280816"/>
    </source>
</evidence>
<keyword evidence="6 8" id="KW-0472">Membrane</keyword>
<dbReference type="EMBL" id="CM009296">
    <property type="protein sequence ID" value="PNT27432.1"/>
    <property type="molecule type" value="Genomic_DNA"/>
</dbReference>
<dbReference type="InParanoid" id="A0A2K1ZQ82"/>
<dbReference type="GO" id="GO:0016020">
    <property type="term" value="C:membrane"/>
    <property type="evidence" value="ECO:0007669"/>
    <property type="project" value="UniProtKB-SubCell"/>
</dbReference>
<comment type="domain">
    <text evidence="8">The C-terminus contains a calmodulin-binding domain, which binds calmodulin in a calcium-dependent fashion.</text>
</comment>
<gene>
    <name evidence="8" type="primary">MLO</name>
    <name evidence="11" type="ORF">POPTR_007G064200</name>
</gene>
<protein>
    <recommendedName>
        <fullName evidence="8">MLO-like protein</fullName>
    </recommendedName>
</protein>
<dbReference type="Proteomes" id="UP000006729">
    <property type="component" value="Chromosome 7"/>
</dbReference>
<keyword evidence="7 8" id="KW-0568">Pathogenesis-related protein</keyword>
<evidence type="ECO:0000256" key="2">
    <source>
        <dbReference type="ARBA" id="ARBA00006574"/>
    </source>
</evidence>
<evidence type="ECO:0000256" key="4">
    <source>
        <dbReference type="ARBA" id="ARBA00022821"/>
    </source>
</evidence>
<feature type="transmembrane region" description="Helical" evidence="10">
    <location>
        <begin position="348"/>
        <end position="371"/>
    </location>
</feature>
<evidence type="ECO:0000313" key="12">
    <source>
        <dbReference type="Proteomes" id="UP000006729"/>
    </source>
</evidence>
<dbReference type="STRING" id="3694.A0A2K1ZQ82"/>
<feature type="transmembrane region" description="Helical" evidence="10">
    <location>
        <begin position="391"/>
        <end position="412"/>
    </location>
</feature>
<dbReference type="Pfam" id="PF03094">
    <property type="entry name" value="Mlo"/>
    <property type="match status" value="2"/>
</dbReference>
<organism evidence="11 12">
    <name type="scientific">Populus trichocarpa</name>
    <name type="common">Western balsam poplar</name>
    <name type="synonym">Populus balsamifera subsp. trichocarpa</name>
    <dbReference type="NCBI Taxonomy" id="3694"/>
    <lineage>
        <taxon>Eukaryota</taxon>
        <taxon>Viridiplantae</taxon>
        <taxon>Streptophyta</taxon>
        <taxon>Embryophyta</taxon>
        <taxon>Tracheophyta</taxon>
        <taxon>Spermatophyta</taxon>
        <taxon>Magnoliopsida</taxon>
        <taxon>eudicotyledons</taxon>
        <taxon>Gunneridae</taxon>
        <taxon>Pentapetalae</taxon>
        <taxon>rosids</taxon>
        <taxon>fabids</taxon>
        <taxon>Malpighiales</taxon>
        <taxon>Salicaceae</taxon>
        <taxon>Saliceae</taxon>
        <taxon>Populus</taxon>
    </lineage>
</organism>
<dbReference type="GO" id="GO:0006952">
    <property type="term" value="P:defense response"/>
    <property type="evidence" value="ECO:0007669"/>
    <property type="project" value="UniProtKB-KW"/>
</dbReference>
<name>A0A2K1ZQ82_POPTR</name>
<dbReference type="PANTHER" id="PTHR31942">
    <property type="entry name" value="MLO-LIKE PROTEIN 1"/>
    <property type="match status" value="1"/>
</dbReference>
<keyword evidence="12" id="KW-1185">Reference proteome</keyword>
<evidence type="ECO:0000256" key="5">
    <source>
        <dbReference type="ARBA" id="ARBA00022989"/>
    </source>
</evidence>
<feature type="transmembrane region" description="Helical" evidence="10">
    <location>
        <begin position="59"/>
        <end position="77"/>
    </location>
</feature>
<reference evidence="11 12" key="1">
    <citation type="journal article" date="2006" name="Science">
        <title>The genome of black cottonwood, Populus trichocarpa (Torr. &amp; Gray).</title>
        <authorList>
            <person name="Tuskan G.A."/>
            <person name="Difazio S."/>
            <person name="Jansson S."/>
            <person name="Bohlmann J."/>
            <person name="Grigoriev I."/>
            <person name="Hellsten U."/>
            <person name="Putnam N."/>
            <person name="Ralph S."/>
            <person name="Rombauts S."/>
            <person name="Salamov A."/>
            <person name="Schein J."/>
            <person name="Sterck L."/>
            <person name="Aerts A."/>
            <person name="Bhalerao R.R."/>
            <person name="Bhalerao R.P."/>
            <person name="Blaudez D."/>
            <person name="Boerjan W."/>
            <person name="Brun A."/>
            <person name="Brunner A."/>
            <person name="Busov V."/>
            <person name="Campbell M."/>
            <person name="Carlson J."/>
            <person name="Chalot M."/>
            <person name="Chapman J."/>
            <person name="Chen G.L."/>
            <person name="Cooper D."/>
            <person name="Coutinho P.M."/>
            <person name="Couturier J."/>
            <person name="Covert S."/>
            <person name="Cronk Q."/>
            <person name="Cunningham R."/>
            <person name="Davis J."/>
            <person name="Degroeve S."/>
            <person name="Dejardin A."/>
            <person name="Depamphilis C."/>
            <person name="Detter J."/>
            <person name="Dirks B."/>
            <person name="Dubchak I."/>
            <person name="Duplessis S."/>
            <person name="Ehlting J."/>
            <person name="Ellis B."/>
            <person name="Gendler K."/>
            <person name="Goodstein D."/>
            <person name="Gribskov M."/>
            <person name="Grimwood J."/>
            <person name="Groover A."/>
            <person name="Gunter L."/>
            <person name="Hamberger B."/>
            <person name="Heinze B."/>
            <person name="Helariutta Y."/>
            <person name="Henrissat B."/>
            <person name="Holligan D."/>
            <person name="Holt R."/>
            <person name="Huang W."/>
            <person name="Islam-Faridi N."/>
            <person name="Jones S."/>
            <person name="Jones-Rhoades M."/>
            <person name="Jorgensen R."/>
            <person name="Joshi C."/>
            <person name="Kangasjarvi J."/>
            <person name="Karlsson J."/>
            <person name="Kelleher C."/>
            <person name="Kirkpatrick R."/>
            <person name="Kirst M."/>
            <person name="Kohler A."/>
            <person name="Kalluri U."/>
            <person name="Larimer F."/>
            <person name="Leebens-Mack J."/>
            <person name="Leple J.C."/>
            <person name="Locascio P."/>
            <person name="Lou Y."/>
            <person name="Lucas S."/>
            <person name="Martin F."/>
            <person name="Montanini B."/>
            <person name="Napoli C."/>
            <person name="Nelson D.R."/>
            <person name="Nelson C."/>
            <person name="Nieminen K."/>
            <person name="Nilsson O."/>
            <person name="Pereda V."/>
            <person name="Peter G."/>
            <person name="Philippe R."/>
            <person name="Pilate G."/>
            <person name="Poliakov A."/>
            <person name="Razumovskaya J."/>
            <person name="Richardson P."/>
            <person name="Rinaldi C."/>
            <person name="Ritland K."/>
            <person name="Rouze P."/>
            <person name="Ryaboy D."/>
            <person name="Schmutz J."/>
            <person name="Schrader J."/>
            <person name="Segerman B."/>
            <person name="Shin H."/>
            <person name="Siddiqui A."/>
            <person name="Sterky F."/>
            <person name="Terry A."/>
            <person name="Tsai C.J."/>
            <person name="Uberbacher E."/>
            <person name="Unneberg P."/>
            <person name="Vahala J."/>
            <person name="Wall K."/>
            <person name="Wessler S."/>
            <person name="Yang G."/>
            <person name="Yin T."/>
            <person name="Douglas C."/>
            <person name="Marra M."/>
            <person name="Sandberg G."/>
            <person name="Van de Peer Y."/>
            <person name="Rokhsar D."/>
        </authorList>
    </citation>
    <scope>NUCLEOTIDE SEQUENCE [LARGE SCALE GENOMIC DNA]</scope>
    <source>
        <strain evidence="12">cv. Nisqually</strain>
    </source>
</reference>
<feature type="transmembrane region" description="Helical" evidence="10">
    <location>
        <begin position="17"/>
        <end position="38"/>
    </location>
</feature>
<accession>A0A2K1ZQ82</accession>
<evidence type="ECO:0000313" key="11">
    <source>
        <dbReference type="EMBL" id="PNT27432.1"/>
    </source>
</evidence>
<comment type="function">
    <text evidence="8">May be involved in modulation of pathogen defense and leaf cell death.</text>
</comment>
<evidence type="ECO:0000256" key="6">
    <source>
        <dbReference type="ARBA" id="ARBA00023136"/>
    </source>
</evidence>
<sequence length="546" mass="62262">MAAGGYGERSLKETPSWAAALVCAVFVVISIVIERGIHSLEKWFQKRQKKAMIEALEKLKAELMLLGFISLLITVGTKPISKICIPEKAGNTMLPCKKEAKKDYGNGDGRKLLWYAGDDISHRLLAAAASGDDYCSQKGKVSLVSQSGVHQLHIFIFVLAAFHVIYSVVIIALAKAKMKRWKSWELETTSLEYQFTNDPSRFRFTRQTSFVKRHTGLSATPGLRWIVAFFRQFFTSVTKVDYLTLRHGFINAHFAPNSKFNFHKYIKRSMEDDFKVVVGIRLASLPFRPSKWIISEWLNYMLICDFLTVKLLNVYGWYTFTWLPFVPLAGVPVVEPSNKYFWFNRPDIILLLIHFTLFQNAFQTAYFLWTWYEFGLKSCFHDNLLEMLAKVVLAIILQFLCSYVTFPLYALVTQMGSHMKKAIFEEQTSKAIKKWQRSAKERRRLKNKAVADGSSNGFSMTSPDHQSGTPSRGTSPLHLLHKFKHNSTDIEGGLSACTSPRSCFSETELSEIEVAAPSSDDYELTRQNNPKRLEESRSADFSFAMP</sequence>
<feature type="region of interest" description="Disordered" evidence="9">
    <location>
        <begin position="441"/>
        <end position="477"/>
    </location>
</feature>
<keyword evidence="4 8" id="KW-0611">Plant defense</keyword>